<evidence type="ECO:0000256" key="2">
    <source>
        <dbReference type="ARBA" id="ARBA00004141"/>
    </source>
</evidence>
<comment type="similarity">
    <text evidence="3">Belongs to the TMEM237 family.</text>
</comment>
<evidence type="ECO:0000256" key="3">
    <source>
        <dbReference type="ARBA" id="ARBA00008783"/>
    </source>
</evidence>
<feature type="compositionally biased region" description="Basic and acidic residues" evidence="11">
    <location>
        <begin position="53"/>
        <end position="81"/>
    </location>
</feature>
<keyword evidence="4 12" id="KW-0812">Transmembrane</keyword>
<accession>A0A0L7R7U3</accession>
<dbReference type="GO" id="GO:0035869">
    <property type="term" value="C:ciliary transition zone"/>
    <property type="evidence" value="ECO:0007669"/>
    <property type="project" value="TreeGrafter"/>
</dbReference>
<evidence type="ECO:0000256" key="12">
    <source>
        <dbReference type="SAM" id="Phobius"/>
    </source>
</evidence>
<dbReference type="OrthoDB" id="550113at2759"/>
<reference evidence="13 14" key="1">
    <citation type="submission" date="2015-07" db="EMBL/GenBank/DDBJ databases">
        <title>The genome of Habropoda laboriosa.</title>
        <authorList>
            <person name="Pan H."/>
            <person name="Kapheim K."/>
        </authorList>
    </citation>
    <scope>NUCLEOTIDE SEQUENCE [LARGE SCALE GENOMIC DNA]</scope>
    <source>
        <strain evidence="13">0110345459</strain>
    </source>
</reference>
<evidence type="ECO:0000256" key="4">
    <source>
        <dbReference type="ARBA" id="ARBA00022692"/>
    </source>
</evidence>
<evidence type="ECO:0000256" key="5">
    <source>
        <dbReference type="ARBA" id="ARBA00022794"/>
    </source>
</evidence>
<keyword evidence="8 12" id="KW-0472">Membrane</keyword>
<dbReference type="AlphaFoldDB" id="A0A0L7R7U3"/>
<dbReference type="Pfam" id="PF15383">
    <property type="entry name" value="TMEM237"/>
    <property type="match status" value="1"/>
</dbReference>
<dbReference type="PANTHER" id="PTHR28388:SF1">
    <property type="entry name" value="TRANSMEMBRANE PROTEIN 237"/>
    <property type="match status" value="1"/>
</dbReference>
<comment type="subcellular location">
    <subcellularLocation>
        <location evidence="1">Cell projection</location>
        <location evidence="1">Cilium</location>
    </subcellularLocation>
    <subcellularLocation>
        <location evidence="2">Membrane</location>
        <topology evidence="2">Multi-pass membrane protein</topology>
    </subcellularLocation>
</comment>
<keyword evidence="9" id="KW-0966">Cell projection</keyword>
<keyword evidence="6 12" id="KW-1133">Transmembrane helix</keyword>
<evidence type="ECO:0000256" key="8">
    <source>
        <dbReference type="ARBA" id="ARBA00023136"/>
    </source>
</evidence>
<dbReference type="Proteomes" id="UP000053825">
    <property type="component" value="Unassembled WGS sequence"/>
</dbReference>
<evidence type="ECO:0000313" key="13">
    <source>
        <dbReference type="EMBL" id="KOC66898.1"/>
    </source>
</evidence>
<evidence type="ECO:0000256" key="11">
    <source>
        <dbReference type="SAM" id="MobiDB-lite"/>
    </source>
</evidence>
<dbReference type="STRING" id="597456.A0A0L7R7U3"/>
<feature type="region of interest" description="Disordered" evidence="11">
    <location>
        <begin position="1"/>
        <end position="186"/>
    </location>
</feature>
<evidence type="ECO:0000256" key="1">
    <source>
        <dbReference type="ARBA" id="ARBA00004138"/>
    </source>
</evidence>
<dbReference type="GO" id="GO:0060271">
    <property type="term" value="P:cilium assembly"/>
    <property type="evidence" value="ECO:0007669"/>
    <property type="project" value="TreeGrafter"/>
</dbReference>
<evidence type="ECO:0000256" key="10">
    <source>
        <dbReference type="ARBA" id="ARBA00025631"/>
    </source>
</evidence>
<feature type="transmembrane region" description="Helical" evidence="12">
    <location>
        <begin position="282"/>
        <end position="303"/>
    </location>
</feature>
<feature type="compositionally biased region" description="Basic and acidic residues" evidence="11">
    <location>
        <begin position="159"/>
        <end position="185"/>
    </location>
</feature>
<feature type="compositionally biased region" description="Low complexity" evidence="11">
    <location>
        <begin position="27"/>
        <end position="38"/>
    </location>
</feature>
<protein>
    <submittedName>
        <fullName evidence="13">Transmembrane protein 237</fullName>
    </submittedName>
</protein>
<feature type="compositionally biased region" description="Basic and acidic residues" evidence="11">
    <location>
        <begin position="90"/>
        <end position="102"/>
    </location>
</feature>
<comment type="function">
    <text evidence="10">Component of the transition zone in primary cilia. Required for ciliogenesis.</text>
</comment>
<feature type="transmembrane region" description="Helical" evidence="12">
    <location>
        <begin position="247"/>
        <end position="270"/>
    </location>
</feature>
<dbReference type="PANTHER" id="PTHR28388">
    <property type="entry name" value="TRANSMEMBRANE PROTEIN 237"/>
    <property type="match status" value="1"/>
</dbReference>
<gene>
    <name evidence="13" type="ORF">WH47_11962</name>
</gene>
<evidence type="ECO:0000256" key="6">
    <source>
        <dbReference type="ARBA" id="ARBA00022989"/>
    </source>
</evidence>
<dbReference type="EMBL" id="KQ414638">
    <property type="protein sequence ID" value="KOC66898.1"/>
    <property type="molecule type" value="Genomic_DNA"/>
</dbReference>
<feature type="compositionally biased region" description="Basic residues" evidence="11">
    <location>
        <begin position="107"/>
        <end position="119"/>
    </location>
</feature>
<dbReference type="InterPro" id="IPR029409">
    <property type="entry name" value="TMEM237"/>
</dbReference>
<sequence>MSESKERISRRWSTAEVSRRNRDSSSTEETSSSTYSTEHSIHVKNTSTPLRVRRSDLEKINRFRRGHEDTEKETSSDEKGSKRFRRHKERVGEEKYQRERIVARQTGGKHNRRVKRRPDRRSEESENEKQEETSDSGSSEENYGESDMERSKRKKRNVREKNELPITEILRRSQENKRTKYEHETPYPTLSTDKVYVQHRGGFSAMKINETRDSGGERKVENGGSTAGENSPPIRVAIMVQGFLKNIGFVCQGFLGGMALMHFIMINVFFNTSMEFIVKYSVISEIYTSIFSFLLIVCIVSTFDKFDLARFDIEHLRELYFDYNRAMIAVPLYLVVFCLHQASARTDNHLNMVHYTNFNDSTWENVTKILFDDLNSWQKISMSKDLLAVFAWLFASFGTKDDAFLMYLQSMEKYANDVESSR</sequence>
<dbReference type="GO" id="GO:0016020">
    <property type="term" value="C:membrane"/>
    <property type="evidence" value="ECO:0007669"/>
    <property type="project" value="UniProtKB-SubCell"/>
</dbReference>
<evidence type="ECO:0000256" key="9">
    <source>
        <dbReference type="ARBA" id="ARBA00023273"/>
    </source>
</evidence>
<name>A0A0L7R7U3_9HYME</name>
<proteinExistence type="inferred from homology"/>
<keyword evidence="7" id="KW-0969">Cilium</keyword>
<organism evidence="13 14">
    <name type="scientific">Habropoda laboriosa</name>
    <dbReference type="NCBI Taxonomy" id="597456"/>
    <lineage>
        <taxon>Eukaryota</taxon>
        <taxon>Metazoa</taxon>
        <taxon>Ecdysozoa</taxon>
        <taxon>Arthropoda</taxon>
        <taxon>Hexapoda</taxon>
        <taxon>Insecta</taxon>
        <taxon>Pterygota</taxon>
        <taxon>Neoptera</taxon>
        <taxon>Endopterygota</taxon>
        <taxon>Hymenoptera</taxon>
        <taxon>Apocrita</taxon>
        <taxon>Aculeata</taxon>
        <taxon>Apoidea</taxon>
        <taxon>Anthophila</taxon>
        <taxon>Apidae</taxon>
        <taxon>Habropoda</taxon>
    </lineage>
</organism>
<evidence type="ECO:0000256" key="7">
    <source>
        <dbReference type="ARBA" id="ARBA00023069"/>
    </source>
</evidence>
<keyword evidence="14" id="KW-1185">Reference proteome</keyword>
<keyword evidence="5" id="KW-0970">Cilium biogenesis/degradation</keyword>
<feature type="compositionally biased region" description="Basic and acidic residues" evidence="11">
    <location>
        <begin position="120"/>
        <end position="132"/>
    </location>
</feature>
<evidence type="ECO:0000313" key="14">
    <source>
        <dbReference type="Proteomes" id="UP000053825"/>
    </source>
</evidence>